<proteinExistence type="predicted"/>
<evidence type="ECO:0000313" key="3">
    <source>
        <dbReference type="Proteomes" id="UP000326711"/>
    </source>
</evidence>
<dbReference type="Pfam" id="PF00903">
    <property type="entry name" value="Glyoxalase"/>
    <property type="match status" value="1"/>
</dbReference>
<dbReference type="PROSITE" id="PS51819">
    <property type="entry name" value="VOC"/>
    <property type="match status" value="2"/>
</dbReference>
<evidence type="ECO:0000313" key="2">
    <source>
        <dbReference type="EMBL" id="QFQ01552.1"/>
    </source>
</evidence>
<protein>
    <submittedName>
        <fullName evidence="2">27 kDa antigen Cfp30B</fullName>
    </submittedName>
</protein>
<dbReference type="SUPFAM" id="SSF54593">
    <property type="entry name" value="Glyoxalase/Bleomycin resistance protein/Dihydroxybiphenyl dioxygenase"/>
    <property type="match status" value="2"/>
</dbReference>
<dbReference type="RefSeq" id="WP_151902041.1">
    <property type="nucleotide sequence ID" value="NZ_CP045032.1"/>
</dbReference>
<keyword evidence="3" id="KW-1185">Reference proteome</keyword>
<dbReference type="InterPro" id="IPR037523">
    <property type="entry name" value="VOC_core"/>
</dbReference>
<feature type="domain" description="VOC" evidence="1">
    <location>
        <begin position="10"/>
        <end position="129"/>
    </location>
</feature>
<dbReference type="PANTHER" id="PTHR33993">
    <property type="entry name" value="GLYOXALASE-RELATED"/>
    <property type="match status" value="1"/>
</dbReference>
<gene>
    <name evidence="2" type="ORF">CUROG_00740</name>
</gene>
<feature type="domain" description="VOC" evidence="1">
    <location>
        <begin position="144"/>
        <end position="258"/>
    </location>
</feature>
<name>A0A5J6Z5S4_9CORY</name>
<dbReference type="PANTHER" id="PTHR33993:SF10">
    <property type="entry name" value="CONSERVED PROTEIN"/>
    <property type="match status" value="1"/>
</dbReference>
<dbReference type="InterPro" id="IPR041581">
    <property type="entry name" value="Glyoxalase_6"/>
</dbReference>
<organism evidence="2 3">
    <name type="scientific">Corynebacterium urogenitale</name>
    <dbReference type="NCBI Taxonomy" id="2487892"/>
    <lineage>
        <taxon>Bacteria</taxon>
        <taxon>Bacillati</taxon>
        <taxon>Actinomycetota</taxon>
        <taxon>Actinomycetes</taxon>
        <taxon>Mycobacteriales</taxon>
        <taxon>Corynebacteriaceae</taxon>
        <taxon>Corynebacterium</taxon>
    </lineage>
</organism>
<dbReference type="EMBL" id="CP045032">
    <property type="protein sequence ID" value="QFQ01552.1"/>
    <property type="molecule type" value="Genomic_DNA"/>
</dbReference>
<reference evidence="3" key="1">
    <citation type="submission" date="2019-10" db="EMBL/GenBank/DDBJ databases">
        <title>Complete genome sequence of Corynebacterium urogenitalis DSM 108747, isolated from the genital tract of a cow.</title>
        <authorList>
            <person name="Ruckert C."/>
            <person name="Ballas P."/>
            <person name="Wagener K."/>
            <person name="Drillich M."/>
            <person name="Kaempfer P."/>
            <person name="Busse H.-J."/>
            <person name="Ehling-Schulz M."/>
        </authorList>
    </citation>
    <scope>NUCLEOTIDE SEQUENCE [LARGE SCALE GENOMIC DNA]</scope>
    <source>
        <strain evidence="3">LMM 1652</strain>
    </source>
</reference>
<evidence type="ECO:0000259" key="1">
    <source>
        <dbReference type="PROSITE" id="PS51819"/>
    </source>
</evidence>
<dbReference type="Gene3D" id="3.10.180.10">
    <property type="entry name" value="2,3-Dihydroxybiphenyl 1,2-Dioxygenase, domain 1"/>
    <property type="match status" value="2"/>
</dbReference>
<dbReference type="AlphaFoldDB" id="A0A5J6Z5S4"/>
<dbReference type="InterPro" id="IPR029068">
    <property type="entry name" value="Glyas_Bleomycin-R_OHBP_Dase"/>
</dbReference>
<dbReference type="InterPro" id="IPR004360">
    <property type="entry name" value="Glyas_Fos-R_dOase_dom"/>
</dbReference>
<accession>A0A5J6Z5S4</accession>
<dbReference type="Pfam" id="PF18029">
    <property type="entry name" value="Glyoxalase_6"/>
    <property type="match status" value="1"/>
</dbReference>
<dbReference type="KEGG" id="cuo:CUROG_00740"/>
<dbReference type="Proteomes" id="UP000326711">
    <property type="component" value="Chromosome"/>
</dbReference>
<dbReference type="InterPro" id="IPR052164">
    <property type="entry name" value="Anthracycline_SecMetBiosynth"/>
</dbReference>
<dbReference type="OrthoDB" id="9793039at2"/>
<sequence>MPALVAEPGMPIWLDLATTDIKTAQEFYGPLFDWEFEAPQDSPEGEDSAGSYIIAKRSGMPVAGFGQIPSKGNTSVWGLMLYAPDLATVHKNAVDAGATSALDPRDLGARGTMSVLVDPAGATIGLKSPADEQAFFAAGEPGTPVWHELMIGKNFAETTKFYHELCGWDIKEASNTEDFHYATAEWEGNPLAGLWDTAKLPESPSMWTLYMGVRNVDQALELVEAHGGTVVRPAFDSEFGRMATIQDPTGAVLNITEVEEYTPEMDEVHEPDLFAPDDYQPY</sequence>
<dbReference type="CDD" id="cd07247">
    <property type="entry name" value="SgaA_N_like"/>
    <property type="match status" value="1"/>
</dbReference>